<gene>
    <name evidence="1" type="ORF">SE18_14860</name>
</gene>
<evidence type="ECO:0000313" key="1">
    <source>
        <dbReference type="EMBL" id="KPL86136.1"/>
    </source>
</evidence>
<dbReference type="RefSeq" id="WP_054535239.1">
    <property type="nucleotide sequence ID" value="NZ_LGKP01000022.1"/>
</dbReference>
<evidence type="ECO:0000313" key="2">
    <source>
        <dbReference type="Proteomes" id="UP000050277"/>
    </source>
</evidence>
<keyword evidence="2" id="KW-1185">Reference proteome</keyword>
<protein>
    <submittedName>
        <fullName evidence="1">Uncharacterized protein</fullName>
    </submittedName>
</protein>
<dbReference type="Proteomes" id="UP000050277">
    <property type="component" value="Unassembled WGS sequence"/>
</dbReference>
<dbReference type="AlphaFoldDB" id="A0A0P6YLK2"/>
<dbReference type="STRING" id="70996.SE18_14860"/>
<name>A0A0P6YLK2_9CHLR</name>
<comment type="caution">
    <text evidence="1">The sequence shown here is derived from an EMBL/GenBank/DDBJ whole genome shotgun (WGS) entry which is preliminary data.</text>
</comment>
<accession>A0A0P6YLK2</accession>
<dbReference type="EMBL" id="LGKP01000022">
    <property type="protein sequence ID" value="KPL86136.1"/>
    <property type="molecule type" value="Genomic_DNA"/>
</dbReference>
<reference evidence="1 2" key="1">
    <citation type="submission" date="2015-07" db="EMBL/GenBank/DDBJ databases">
        <title>Whole genome sequence of Herpetosiphon geysericola DSM 7119.</title>
        <authorList>
            <person name="Hemp J."/>
            <person name="Ward L.M."/>
            <person name="Pace L.A."/>
            <person name="Fischer W.W."/>
        </authorList>
    </citation>
    <scope>NUCLEOTIDE SEQUENCE [LARGE SCALE GENOMIC DNA]</scope>
    <source>
        <strain evidence="1 2">DSM 7119</strain>
    </source>
</reference>
<sequence>MPISRIIITNQTTITTYSDSGLVFREPNADLLEVHDTIGQVIVGQAANELDGQLNKILAASKPIGSMLVDPLLLDTVMQKLGFDGDIDDADCSSLKITFCKRRDGIPFLQFTWHKEEEGEDKTRFAWLLPLGEPIEGHAKSHSTLNAVDGEDV</sequence>
<proteinExistence type="predicted"/>
<organism evidence="1 2">
    <name type="scientific">Herpetosiphon geysericola</name>
    <dbReference type="NCBI Taxonomy" id="70996"/>
    <lineage>
        <taxon>Bacteria</taxon>
        <taxon>Bacillati</taxon>
        <taxon>Chloroflexota</taxon>
        <taxon>Chloroflexia</taxon>
        <taxon>Herpetosiphonales</taxon>
        <taxon>Herpetosiphonaceae</taxon>
        <taxon>Herpetosiphon</taxon>
    </lineage>
</organism>